<name>A0ABS4E9Q5_9FIRM</name>
<protein>
    <submittedName>
        <fullName evidence="1">Transposase</fullName>
    </submittedName>
</protein>
<dbReference type="EMBL" id="JAGGJX010000001">
    <property type="protein sequence ID" value="MBP1854680.1"/>
    <property type="molecule type" value="Genomic_DNA"/>
</dbReference>
<evidence type="ECO:0000313" key="2">
    <source>
        <dbReference type="Proteomes" id="UP000767291"/>
    </source>
</evidence>
<sequence>MRSKVLQMAAAEASKKYGKETVEAVLKEVDKARENRKSGENNDSKTRR</sequence>
<organism evidence="1 2">
    <name type="scientific">Metaclostridioides mangenotii</name>
    <dbReference type="NCBI Taxonomy" id="1540"/>
    <lineage>
        <taxon>Bacteria</taxon>
        <taxon>Bacillati</taxon>
        <taxon>Bacillota</taxon>
        <taxon>Clostridia</taxon>
        <taxon>Peptostreptococcales</taxon>
        <taxon>Peptostreptococcaceae</taxon>
        <taxon>Metaclostridioides</taxon>
    </lineage>
</organism>
<dbReference type="Proteomes" id="UP000767291">
    <property type="component" value="Unassembled WGS sequence"/>
</dbReference>
<gene>
    <name evidence="1" type="ORF">J2Z43_001070</name>
</gene>
<keyword evidence="2" id="KW-1185">Reference proteome</keyword>
<proteinExistence type="predicted"/>
<comment type="caution">
    <text evidence="1">The sequence shown here is derived from an EMBL/GenBank/DDBJ whole genome shotgun (WGS) entry which is preliminary data.</text>
</comment>
<dbReference type="RefSeq" id="WP_209456155.1">
    <property type="nucleotide sequence ID" value="NZ_BAAACS010000012.1"/>
</dbReference>
<evidence type="ECO:0000313" key="1">
    <source>
        <dbReference type="EMBL" id="MBP1854680.1"/>
    </source>
</evidence>
<accession>A0ABS4E9Q5</accession>
<reference evidence="1 2" key="1">
    <citation type="submission" date="2021-03" db="EMBL/GenBank/DDBJ databases">
        <title>Genomic Encyclopedia of Type Strains, Phase IV (KMG-IV): sequencing the most valuable type-strain genomes for metagenomic binning, comparative biology and taxonomic classification.</title>
        <authorList>
            <person name="Goeker M."/>
        </authorList>
    </citation>
    <scope>NUCLEOTIDE SEQUENCE [LARGE SCALE GENOMIC DNA]</scope>
    <source>
        <strain evidence="1 2">DSM 1289</strain>
    </source>
</reference>